<dbReference type="NCBIfam" id="TIGR03517">
    <property type="entry name" value="GldM_gliding"/>
    <property type="match status" value="1"/>
</dbReference>
<evidence type="ECO:0000259" key="1">
    <source>
        <dbReference type="Pfam" id="PF12080"/>
    </source>
</evidence>
<evidence type="ECO:0000313" key="5">
    <source>
        <dbReference type="EMBL" id="CCG14151.1"/>
    </source>
</evidence>
<feature type="domain" description="Gliding motility-associated protein GldM first immunoglobulin-like" evidence="3">
    <location>
        <begin position="228"/>
        <end position="325"/>
    </location>
</feature>
<dbReference type="InterPro" id="IPR022719">
    <property type="entry name" value="Motility-assoc_prot_GldM_C"/>
</dbReference>
<dbReference type="InterPro" id="IPR048406">
    <property type="entry name" value="GldM_Ig-like-2"/>
</dbReference>
<dbReference type="Pfam" id="PF21601">
    <property type="entry name" value="GldM_2nd"/>
    <property type="match status" value="1"/>
</dbReference>
<evidence type="ECO:0000259" key="3">
    <source>
        <dbReference type="Pfam" id="PF21601"/>
    </source>
</evidence>
<dbReference type="AlphaFoldDB" id="H6RXG8"/>
<evidence type="ECO:0000259" key="2">
    <source>
        <dbReference type="Pfam" id="PF12081"/>
    </source>
</evidence>
<feature type="domain" description="Gliding motility-associated protein GldM second immunoglobulin-like" evidence="4">
    <location>
        <begin position="329"/>
        <end position="425"/>
    </location>
</feature>
<feature type="domain" description="Gliding motility-associated protein GldM C-terminal" evidence="1">
    <location>
        <begin position="428"/>
        <end position="517"/>
    </location>
</feature>
<reference evidence="5" key="2">
    <citation type="submission" date="2012-02" db="EMBL/GenBank/DDBJ databases">
        <authorList>
            <person name="Genoscope - CEA"/>
        </authorList>
    </citation>
    <scope>NUCLEOTIDE SEQUENCE</scope>
</reference>
<proteinExistence type="predicted"/>
<dbReference type="Pfam" id="PF12081">
    <property type="entry name" value="GldM_1st"/>
    <property type="match status" value="1"/>
</dbReference>
<protein>
    <submittedName>
        <fullName evidence="5">Gliding motility-associated protein GldM</fullName>
    </submittedName>
</protein>
<reference evidence="5" key="1">
    <citation type="journal article" date="2012" name="Environ. Microbiol.">
        <title>Genomic content of uncultured Bacteroidetes from contrasting oceanic provinces in the North Atlantic Ocean.</title>
        <authorList>
            <person name="Gomez-Pereira P.R."/>
            <person name="Schuler M."/>
            <person name="Fuchs B.M."/>
            <person name="Bennke C."/>
            <person name="Teeling H."/>
            <person name="Waldmann J."/>
            <person name="Richter M."/>
            <person name="Barbe V."/>
            <person name="Bataille E."/>
            <person name="Glockner F.O."/>
            <person name="Amann R."/>
        </authorList>
    </citation>
    <scope>NUCLEOTIDE SEQUENCE</scope>
</reference>
<sequence length="533" mass="58334">MASGKETPRQKMINLMYLVFIAMLALNMSKEVLTAFGLMNEQVVESNLNATERNNKFKQGLDEKASEQPGKYLSLKNKADSISDLANDLYNHLESIKISALENSKLEDVTDYEVMDKADAVDEMFFVGKILTPKGEDFLNQMKIFREGVSEVLKTNLSLQDITNDVIKKFSTNTIVDREGVVRDWIEYHYMGYPLVASITKFTMLQADIKTIESELLSAMLQGKLKIEASLTNFDAIVVPDKTAFFSGDNFTGRIILGKNDKTLKADKVLINGKELDQSSMMTGQTLLDFPAGAVGEREIIGEFQFREGDSIITIPVNSTYAVVPKPNSATVSADKMNVVYQGVRNPFSISFAGIPDNKVDPLATPGLRKGKLVGKKERKSAGDYELDLRKMPTALKGKKTINVKVVGTLPSGEKVVTTVPFRIKPIPSPLGSIDGETGSMSMNRADLASAIIDAQFNGFDFDLPLSVDNFKINIQGKGVFACEGDELSAQAKQALRGARRGSQITITDIAPKGRGTSTIIPTAAPLIVTLKN</sequence>
<accession>H6RXG8</accession>
<organism evidence="5">
    <name type="scientific">uncultured Flavobacteriia bacterium</name>
    <dbReference type="NCBI Taxonomy" id="212695"/>
    <lineage>
        <taxon>Bacteria</taxon>
        <taxon>Pseudomonadati</taxon>
        <taxon>Bacteroidota</taxon>
        <taxon>Flavobacteriia</taxon>
        <taxon>environmental samples</taxon>
    </lineage>
</organism>
<dbReference type="EMBL" id="FO181360">
    <property type="protein sequence ID" value="CCG14151.1"/>
    <property type="molecule type" value="Genomic_DNA"/>
</dbReference>
<dbReference type="Pfam" id="PF21602">
    <property type="entry name" value="GldM_3rd"/>
    <property type="match status" value="1"/>
</dbReference>
<dbReference type="InterPro" id="IPR019859">
    <property type="entry name" value="Motility-assoc_prot_GldM"/>
</dbReference>
<dbReference type="Pfam" id="PF12080">
    <property type="entry name" value="GldM_4th"/>
    <property type="match status" value="1"/>
</dbReference>
<evidence type="ECO:0000259" key="4">
    <source>
        <dbReference type="Pfam" id="PF21602"/>
    </source>
</evidence>
<dbReference type="InterPro" id="IPR048405">
    <property type="entry name" value="GldM_Ig-like-1"/>
</dbReference>
<name>H6RXG8_9BACT</name>
<gene>
    <name evidence="5" type="primary">gldM</name>
    <name evidence="5" type="ORF">S3_BH_A12_0020</name>
</gene>
<dbReference type="InterPro" id="IPR022720">
    <property type="entry name" value="Motility-assoc_prot_GldM_N"/>
</dbReference>
<feature type="domain" description="Gliding motility-associated protein GldM N-terminal" evidence="2">
    <location>
        <begin position="31"/>
        <end position="222"/>
    </location>
</feature>